<dbReference type="InterPro" id="IPR001258">
    <property type="entry name" value="NHL_repeat"/>
</dbReference>
<dbReference type="Proteomes" id="UP000663891">
    <property type="component" value="Unassembled WGS sequence"/>
</dbReference>
<sequence>MQISHFNSTTITNSTCDQCICLMLMNVTPISSFNCFRNNNTCEIFSKSVVTSQLSLASNSNSSVYFISLPIDDIQLTTAAIQESTNSFRDLWYNRPMFSPCASWNPDATTFADQSTLGPYTHGIFIDTYNTLYAGSWGNSLVKVWSNGSSTATKTIQAGLYHPYSLFVAMNGDVYIDNGASNGQVDKWISNATIGTRVMNISAPCCGLFIDTNNTLYCSLSNLNKVLKVDLTSVSSTQVMIAGNGSNGSTSSLLNSPFGIYVDTDFTLYVADSNNHRIQRFEFEESNGTTVAGATALGTISLNYPTGIVLDGNGYLFIMDTGNYRIVASSSAGFRCVAGCSVTSGSTADKLYNARYMAFDTYGNIFYLLTMARIVIRSGDQNWNIGGGSSGEVWNGWSHVKSEDNFRGCGNNFRMTLQKGDMICTYRASYYHPSFDIVILNGKSAGGSFSYDRTKSKKEVYNAFVEFIEKQIAAQTE</sequence>
<dbReference type="OrthoDB" id="10093141at2759"/>
<evidence type="ECO:0000313" key="4">
    <source>
        <dbReference type="EMBL" id="CAF3588636.1"/>
    </source>
</evidence>
<organism evidence="4 5">
    <name type="scientific">Adineta steineri</name>
    <dbReference type="NCBI Taxonomy" id="433720"/>
    <lineage>
        <taxon>Eukaryota</taxon>
        <taxon>Metazoa</taxon>
        <taxon>Spiralia</taxon>
        <taxon>Gnathifera</taxon>
        <taxon>Rotifera</taxon>
        <taxon>Eurotatoria</taxon>
        <taxon>Bdelloidea</taxon>
        <taxon>Adinetida</taxon>
        <taxon>Adinetidae</taxon>
        <taxon>Adineta</taxon>
    </lineage>
</organism>
<dbReference type="InterPro" id="IPR011042">
    <property type="entry name" value="6-blade_b-propeller_TolB-like"/>
</dbReference>
<evidence type="ECO:0000313" key="5">
    <source>
        <dbReference type="Proteomes" id="UP000663881"/>
    </source>
</evidence>
<evidence type="ECO:0000313" key="3">
    <source>
        <dbReference type="EMBL" id="CAF1449730.1"/>
    </source>
</evidence>
<keyword evidence="1" id="KW-0677">Repeat</keyword>
<protein>
    <submittedName>
        <fullName evidence="4">Uncharacterized protein</fullName>
    </submittedName>
</protein>
<comment type="caution">
    <text evidence="4">The sequence shown here is derived from an EMBL/GenBank/DDBJ whole genome shotgun (WGS) entry which is preliminary data.</text>
</comment>
<accession>A0A818MGW7</accession>
<dbReference type="Gene3D" id="2.40.10.500">
    <property type="match status" value="1"/>
</dbReference>
<evidence type="ECO:0000256" key="1">
    <source>
        <dbReference type="ARBA" id="ARBA00022737"/>
    </source>
</evidence>
<dbReference type="CDD" id="cd05819">
    <property type="entry name" value="NHL"/>
    <property type="match status" value="1"/>
</dbReference>
<dbReference type="PROSITE" id="PS51125">
    <property type="entry name" value="NHL"/>
    <property type="match status" value="1"/>
</dbReference>
<name>A0A818MGW7_9BILA</name>
<proteinExistence type="predicted"/>
<dbReference type="Gene3D" id="2.120.10.30">
    <property type="entry name" value="TolB, C-terminal domain"/>
    <property type="match status" value="1"/>
</dbReference>
<reference evidence="4" key="1">
    <citation type="submission" date="2021-02" db="EMBL/GenBank/DDBJ databases">
        <authorList>
            <person name="Nowell W R."/>
        </authorList>
    </citation>
    <scope>NUCLEOTIDE SEQUENCE</scope>
</reference>
<feature type="repeat" description="NHL" evidence="2">
    <location>
        <begin position="254"/>
        <end position="284"/>
    </location>
</feature>
<dbReference type="Proteomes" id="UP000663881">
    <property type="component" value="Unassembled WGS sequence"/>
</dbReference>
<dbReference type="SUPFAM" id="SSF101898">
    <property type="entry name" value="NHL repeat"/>
    <property type="match status" value="1"/>
</dbReference>
<dbReference type="EMBL" id="CAJOAY010000215">
    <property type="protein sequence ID" value="CAF3588636.1"/>
    <property type="molecule type" value="Genomic_DNA"/>
</dbReference>
<dbReference type="Pfam" id="PF01436">
    <property type="entry name" value="NHL"/>
    <property type="match status" value="1"/>
</dbReference>
<dbReference type="AlphaFoldDB" id="A0A818MGW7"/>
<evidence type="ECO:0000256" key="2">
    <source>
        <dbReference type="PROSITE-ProRule" id="PRU00504"/>
    </source>
</evidence>
<gene>
    <name evidence="4" type="ORF">OKA104_LOCUS5995</name>
    <name evidence="3" type="ORF">VCS650_LOCUS39398</name>
</gene>
<dbReference type="EMBL" id="CAJNON010001297">
    <property type="protein sequence ID" value="CAF1449730.1"/>
    <property type="molecule type" value="Genomic_DNA"/>
</dbReference>